<name>A0ABU6U3I5_9FABA</name>
<evidence type="ECO:0000313" key="2">
    <source>
        <dbReference type="Proteomes" id="UP001341840"/>
    </source>
</evidence>
<reference evidence="1 2" key="1">
    <citation type="journal article" date="2023" name="Plants (Basel)">
        <title>Bridging the Gap: Combining Genomics and Transcriptomics Approaches to Understand Stylosanthes scabra, an Orphan Legume from the Brazilian Caatinga.</title>
        <authorList>
            <person name="Ferreira-Neto J.R.C."/>
            <person name="da Silva M.D."/>
            <person name="Binneck E."/>
            <person name="de Melo N.F."/>
            <person name="da Silva R.H."/>
            <person name="de Melo A.L.T.M."/>
            <person name="Pandolfi V."/>
            <person name="Bustamante F.O."/>
            <person name="Brasileiro-Vidal A.C."/>
            <person name="Benko-Iseppon A.M."/>
        </authorList>
    </citation>
    <scope>NUCLEOTIDE SEQUENCE [LARGE SCALE GENOMIC DNA]</scope>
    <source>
        <tissue evidence="1">Leaves</tissue>
    </source>
</reference>
<keyword evidence="2" id="KW-1185">Reference proteome</keyword>
<protein>
    <submittedName>
        <fullName evidence="1">Uncharacterized protein</fullName>
    </submittedName>
</protein>
<proteinExistence type="predicted"/>
<comment type="caution">
    <text evidence="1">The sequence shown here is derived from an EMBL/GenBank/DDBJ whole genome shotgun (WGS) entry which is preliminary data.</text>
</comment>
<evidence type="ECO:0000313" key="1">
    <source>
        <dbReference type="EMBL" id="MED6155687.1"/>
    </source>
</evidence>
<accession>A0ABU6U3I5</accession>
<sequence length="241" mass="27807">MISKRNHPPNQNISRKNIQSNSRCIPLSINVIFEKCLKKDPQKKAIVDELGFGALSYLPNYYLKQKVLMQIFKRSEMIDNTIHVVVGEVEITTEKIGKAFGFKYTGTTYPKRVNVKELSEHDERIFKFFQEMLLPRNVGSKRDTKSTPPPYSICKTQGTIIWLSIYITSSWKKNNTSSVSGCSFAFIVIYFHETHFGKNCRDAEAQPPWVQYWTGKTLWDRMKQEKTMKAVSTKSASSINM</sequence>
<organism evidence="1 2">
    <name type="scientific">Stylosanthes scabra</name>
    <dbReference type="NCBI Taxonomy" id="79078"/>
    <lineage>
        <taxon>Eukaryota</taxon>
        <taxon>Viridiplantae</taxon>
        <taxon>Streptophyta</taxon>
        <taxon>Embryophyta</taxon>
        <taxon>Tracheophyta</taxon>
        <taxon>Spermatophyta</taxon>
        <taxon>Magnoliopsida</taxon>
        <taxon>eudicotyledons</taxon>
        <taxon>Gunneridae</taxon>
        <taxon>Pentapetalae</taxon>
        <taxon>rosids</taxon>
        <taxon>fabids</taxon>
        <taxon>Fabales</taxon>
        <taxon>Fabaceae</taxon>
        <taxon>Papilionoideae</taxon>
        <taxon>50 kb inversion clade</taxon>
        <taxon>dalbergioids sensu lato</taxon>
        <taxon>Dalbergieae</taxon>
        <taxon>Pterocarpus clade</taxon>
        <taxon>Stylosanthes</taxon>
    </lineage>
</organism>
<dbReference type="EMBL" id="JASCZI010120844">
    <property type="protein sequence ID" value="MED6155687.1"/>
    <property type="molecule type" value="Genomic_DNA"/>
</dbReference>
<gene>
    <name evidence="1" type="ORF">PIB30_007196</name>
</gene>
<dbReference type="Proteomes" id="UP001341840">
    <property type="component" value="Unassembled WGS sequence"/>
</dbReference>